<gene>
    <name evidence="2" type="ORF">C5167_010960</name>
</gene>
<name>A0A4Y7K4K4_PAPSO</name>
<protein>
    <submittedName>
        <fullName evidence="2">Uncharacterized protein</fullName>
    </submittedName>
</protein>
<dbReference type="PANTHER" id="PTHR31722">
    <property type="entry name" value="OS06G0675200 PROTEIN"/>
    <property type="match status" value="1"/>
</dbReference>
<organism evidence="2 3">
    <name type="scientific">Papaver somniferum</name>
    <name type="common">Opium poppy</name>
    <dbReference type="NCBI Taxonomy" id="3469"/>
    <lineage>
        <taxon>Eukaryota</taxon>
        <taxon>Viridiplantae</taxon>
        <taxon>Streptophyta</taxon>
        <taxon>Embryophyta</taxon>
        <taxon>Tracheophyta</taxon>
        <taxon>Spermatophyta</taxon>
        <taxon>Magnoliopsida</taxon>
        <taxon>Ranunculales</taxon>
        <taxon>Papaveraceae</taxon>
        <taxon>Papaveroideae</taxon>
        <taxon>Papaver</taxon>
    </lineage>
</organism>
<evidence type="ECO:0000256" key="1">
    <source>
        <dbReference type="SAM" id="MobiDB-lite"/>
    </source>
</evidence>
<dbReference type="PANTHER" id="PTHR31722:SF62">
    <property type="entry name" value="EMB|CAB62433.1"/>
    <property type="match status" value="1"/>
</dbReference>
<feature type="region of interest" description="Disordered" evidence="1">
    <location>
        <begin position="83"/>
        <end position="180"/>
    </location>
</feature>
<reference evidence="2 3" key="1">
    <citation type="journal article" date="2018" name="Science">
        <title>The opium poppy genome and morphinan production.</title>
        <authorList>
            <person name="Guo L."/>
            <person name="Winzer T."/>
            <person name="Yang X."/>
            <person name="Li Y."/>
            <person name="Ning Z."/>
            <person name="He Z."/>
            <person name="Teodor R."/>
            <person name="Lu Y."/>
            <person name="Bowser T.A."/>
            <person name="Graham I.A."/>
            <person name="Ye K."/>
        </authorList>
    </citation>
    <scope>NUCLEOTIDE SEQUENCE [LARGE SCALE GENOMIC DNA]</scope>
    <source>
        <strain evidence="3">cv. HN1</strain>
        <tissue evidence="2">Leaves</tissue>
    </source>
</reference>
<feature type="compositionally biased region" description="Low complexity" evidence="1">
    <location>
        <begin position="139"/>
        <end position="151"/>
    </location>
</feature>
<dbReference type="OrthoDB" id="1927989at2759"/>
<feature type="compositionally biased region" description="Low complexity" evidence="1">
    <location>
        <begin position="109"/>
        <end position="121"/>
    </location>
</feature>
<dbReference type="OMA" id="IKHERSS"/>
<sequence length="180" mass="20409">MACLDMYNNTEQQQQHQNSYCSSQMSPRISFSLDFVDTQRMNNNTQRRDYYQSPPASSDFEFSITDNFTMMAAPADELFSKGKLLPFKDTSNNNTKKMTLRDELLNDQSTGSTPSSSSSRPPKSPIRWKELLGLKRNRNNNNVSSKKPSSKMGNEEVQANKTQQEMVNSDGGFSFQDSEA</sequence>
<proteinExistence type="predicted"/>
<evidence type="ECO:0000313" key="3">
    <source>
        <dbReference type="Proteomes" id="UP000316621"/>
    </source>
</evidence>
<dbReference type="Proteomes" id="UP000316621">
    <property type="component" value="Chromosome 6"/>
</dbReference>
<feature type="compositionally biased region" description="Polar residues" evidence="1">
    <location>
        <begin position="157"/>
        <end position="167"/>
    </location>
</feature>
<dbReference type="Gramene" id="RZC67280">
    <property type="protein sequence ID" value="RZC67280"/>
    <property type="gene ID" value="C5167_010960"/>
</dbReference>
<keyword evidence="3" id="KW-1185">Reference proteome</keyword>
<accession>A0A4Y7K4K4</accession>
<evidence type="ECO:0000313" key="2">
    <source>
        <dbReference type="EMBL" id="RZC67280.1"/>
    </source>
</evidence>
<dbReference type="EMBL" id="CM010720">
    <property type="protein sequence ID" value="RZC67280.1"/>
    <property type="molecule type" value="Genomic_DNA"/>
</dbReference>
<dbReference type="AlphaFoldDB" id="A0A4Y7K4K4"/>